<dbReference type="Proteomes" id="UP001054945">
    <property type="component" value="Unassembled WGS sequence"/>
</dbReference>
<organism evidence="1 2">
    <name type="scientific">Caerostris extrusa</name>
    <name type="common">Bark spider</name>
    <name type="synonym">Caerostris bankana</name>
    <dbReference type="NCBI Taxonomy" id="172846"/>
    <lineage>
        <taxon>Eukaryota</taxon>
        <taxon>Metazoa</taxon>
        <taxon>Ecdysozoa</taxon>
        <taxon>Arthropoda</taxon>
        <taxon>Chelicerata</taxon>
        <taxon>Arachnida</taxon>
        <taxon>Araneae</taxon>
        <taxon>Araneomorphae</taxon>
        <taxon>Entelegynae</taxon>
        <taxon>Araneoidea</taxon>
        <taxon>Araneidae</taxon>
        <taxon>Caerostris</taxon>
    </lineage>
</organism>
<evidence type="ECO:0000313" key="2">
    <source>
        <dbReference type="Proteomes" id="UP001054945"/>
    </source>
</evidence>
<dbReference type="AlphaFoldDB" id="A0AAV4VXJ1"/>
<proteinExistence type="predicted"/>
<dbReference type="EMBL" id="BPLR01015296">
    <property type="protein sequence ID" value="GIY75062.1"/>
    <property type="molecule type" value="Genomic_DNA"/>
</dbReference>
<name>A0AAV4VXJ1_CAEEX</name>
<evidence type="ECO:0000313" key="1">
    <source>
        <dbReference type="EMBL" id="GIY75062.1"/>
    </source>
</evidence>
<comment type="caution">
    <text evidence="1">The sequence shown here is derived from an EMBL/GenBank/DDBJ whole genome shotgun (WGS) entry which is preliminary data.</text>
</comment>
<gene>
    <name evidence="1" type="primary">AVEN_265678_1</name>
    <name evidence="1" type="ORF">CEXT_807601</name>
</gene>
<keyword evidence="2" id="KW-1185">Reference proteome</keyword>
<accession>A0AAV4VXJ1</accession>
<protein>
    <submittedName>
        <fullName evidence="1">Uncharacterized protein</fullName>
    </submittedName>
</protein>
<sequence length="570" mass="64263">MRNGVTEEDVQKAIKDMHRIYQGSPDSLSKNSSCLADFNKVAYRCAYLHKYAAFHAALAYETMSRALTENSVALTLDSFHLFRSPLKICSLGGVVVDIMAEWKSTLSSVIQELRLGKGNYGTLSQSVSDELFRCSFLAADIQSKMSGLLNKAIGSADLITMVKFVSATASTKTSDMIEKIFRVIKPGALVLFVDNAAGGFQQLISNAAAKYAFIPVFGSLNHELYVNETFNQIKFVQQLECEKGNLKKTWIECDNSAETKISRPLSLDENTLPTNSLPAQQLECEKGNIKKTLIEFDNSTETVISKPLSLDENILSTNSLSVQQLECEKGNIKKTLIEFDNSAETEISKSLSLDENTLSTNSLPVQQLECEKGNTKKTLIEFDNSTETEIAKPLSLDENTLPKIQLQSAKENGKKPLLELDDSELKRKSVKRKALLPEPLSNSPLYFKRKRQRLNLSYEDQMSPDASLISPNRFFWNRPLCNSSQFYEDSFESLNTYFNNSNQFFYDMPPRNSPQRFEFSPYHTRPRMLFNTPNQWSPYLPFTNIPSHQNQSFNSEKCNLCGCVHLGLCY</sequence>
<reference evidence="1 2" key="1">
    <citation type="submission" date="2021-06" db="EMBL/GenBank/DDBJ databases">
        <title>Caerostris extrusa draft genome.</title>
        <authorList>
            <person name="Kono N."/>
            <person name="Arakawa K."/>
        </authorList>
    </citation>
    <scope>NUCLEOTIDE SEQUENCE [LARGE SCALE GENOMIC DNA]</scope>
</reference>